<comment type="caution">
    <text evidence="3">The sequence shown here is derived from an EMBL/GenBank/DDBJ whole genome shotgun (WGS) entry which is preliminary data.</text>
</comment>
<dbReference type="Proteomes" id="UP000006772">
    <property type="component" value="Unassembled WGS sequence"/>
</dbReference>
<dbReference type="AlphaFoldDB" id="A0AAI9N2S4"/>
<keyword evidence="2" id="KW-0472">Membrane</keyword>
<protein>
    <submittedName>
        <fullName evidence="3">Uncharacterized protein</fullName>
    </submittedName>
</protein>
<proteinExistence type="predicted"/>
<evidence type="ECO:0000256" key="2">
    <source>
        <dbReference type="SAM" id="Phobius"/>
    </source>
</evidence>
<keyword evidence="2" id="KW-1133">Transmembrane helix</keyword>
<feature type="transmembrane region" description="Helical" evidence="2">
    <location>
        <begin position="26"/>
        <end position="52"/>
    </location>
</feature>
<organism evidence="3 4">
    <name type="scientific">Herbaspirillum frisingense GSF30</name>
    <dbReference type="NCBI Taxonomy" id="864073"/>
    <lineage>
        <taxon>Bacteria</taxon>
        <taxon>Pseudomonadati</taxon>
        <taxon>Pseudomonadota</taxon>
        <taxon>Betaproteobacteria</taxon>
        <taxon>Burkholderiales</taxon>
        <taxon>Oxalobacteraceae</taxon>
        <taxon>Herbaspirillum</taxon>
    </lineage>
</organism>
<evidence type="ECO:0000313" key="3">
    <source>
        <dbReference type="EMBL" id="EOA03695.1"/>
    </source>
</evidence>
<evidence type="ECO:0000313" key="4">
    <source>
        <dbReference type="Proteomes" id="UP000006772"/>
    </source>
</evidence>
<name>A0AAI9N2S4_9BURK</name>
<evidence type="ECO:0000256" key="1">
    <source>
        <dbReference type="SAM" id="MobiDB-lite"/>
    </source>
</evidence>
<accession>A0AAI9N2S4</accession>
<sequence length="125" mass="14790">MEHMEDKQTDQGPDHRPRRHRGGRGWWLGKLALCVLILPLLGVVVMLLWNWVMPPIFPGVNPIGFWRALGLLALCRILFGGFRGRHGGWQEKRRFMRARWEAMTPEERERCGRRGRMFCRGRDER</sequence>
<feature type="compositionally biased region" description="Basic and acidic residues" evidence="1">
    <location>
        <begin position="1"/>
        <end position="15"/>
    </location>
</feature>
<dbReference type="RefSeq" id="WP_006464401.1">
    <property type="nucleotide sequence ID" value="NZ_AEEC02000023.1"/>
</dbReference>
<keyword evidence="2" id="KW-0812">Transmembrane</keyword>
<feature type="region of interest" description="Disordered" evidence="1">
    <location>
        <begin position="1"/>
        <end position="20"/>
    </location>
</feature>
<dbReference type="EMBL" id="AEEC02000023">
    <property type="protein sequence ID" value="EOA03695.1"/>
    <property type="molecule type" value="Genomic_DNA"/>
</dbReference>
<gene>
    <name evidence="3" type="ORF">HFRIS_015835</name>
</gene>
<reference evidence="3 4" key="1">
    <citation type="journal article" date="2013" name="Front. Microbiol.">
        <title>The genome of the endophytic bacterium H. frisingense GSF30(T) identifies diverse strategies in the Herbaspirillum genus to interact with plants.</title>
        <authorList>
            <person name="Straub D."/>
            <person name="Rothballer M."/>
            <person name="Hartmann A."/>
            <person name="Ludewig U."/>
        </authorList>
    </citation>
    <scope>NUCLEOTIDE SEQUENCE [LARGE SCALE GENOMIC DNA]</scope>
    <source>
        <strain evidence="3 4">GSF30</strain>
    </source>
</reference>
<feature type="transmembrane region" description="Helical" evidence="2">
    <location>
        <begin position="64"/>
        <end position="84"/>
    </location>
</feature>